<reference evidence="2" key="1">
    <citation type="journal article" date="2023" name="DNA Res.">
        <title>Chromosome-level genome assembly of Phrynocephalus forsythii using third-generation DNA sequencing and Hi-C analysis.</title>
        <authorList>
            <person name="Qi Y."/>
            <person name="Zhao W."/>
            <person name="Zhao Y."/>
            <person name="Niu C."/>
            <person name="Cao S."/>
            <person name="Zhang Y."/>
        </authorList>
    </citation>
    <scope>NUCLEOTIDE SEQUENCE</scope>
    <source>
        <tissue evidence="2">Muscle</tissue>
    </source>
</reference>
<dbReference type="Proteomes" id="UP001142489">
    <property type="component" value="Unassembled WGS sequence"/>
</dbReference>
<gene>
    <name evidence="2" type="ORF">JRQ81_009389</name>
</gene>
<evidence type="ECO:0000313" key="3">
    <source>
        <dbReference type="Proteomes" id="UP001142489"/>
    </source>
</evidence>
<dbReference type="OrthoDB" id="397265at2759"/>
<accession>A0A9Q0XAM7</accession>
<feature type="compositionally biased region" description="Basic and acidic residues" evidence="1">
    <location>
        <begin position="63"/>
        <end position="72"/>
    </location>
</feature>
<feature type="compositionally biased region" description="Polar residues" evidence="1">
    <location>
        <begin position="98"/>
        <end position="117"/>
    </location>
</feature>
<organism evidence="2 3">
    <name type="scientific">Phrynocephalus forsythii</name>
    <dbReference type="NCBI Taxonomy" id="171643"/>
    <lineage>
        <taxon>Eukaryota</taxon>
        <taxon>Metazoa</taxon>
        <taxon>Chordata</taxon>
        <taxon>Craniata</taxon>
        <taxon>Vertebrata</taxon>
        <taxon>Euteleostomi</taxon>
        <taxon>Lepidosauria</taxon>
        <taxon>Squamata</taxon>
        <taxon>Bifurcata</taxon>
        <taxon>Unidentata</taxon>
        <taxon>Episquamata</taxon>
        <taxon>Toxicofera</taxon>
        <taxon>Iguania</taxon>
        <taxon>Acrodonta</taxon>
        <taxon>Agamidae</taxon>
        <taxon>Agaminae</taxon>
        <taxon>Phrynocephalus</taxon>
    </lineage>
</organism>
<dbReference type="AlphaFoldDB" id="A0A9Q0XAM7"/>
<evidence type="ECO:0000256" key="1">
    <source>
        <dbReference type="SAM" id="MobiDB-lite"/>
    </source>
</evidence>
<proteinExistence type="predicted"/>
<comment type="caution">
    <text evidence="2">The sequence shown here is derived from an EMBL/GenBank/DDBJ whole genome shotgun (WGS) entry which is preliminary data.</text>
</comment>
<evidence type="ECO:0000313" key="2">
    <source>
        <dbReference type="EMBL" id="KAJ7307375.1"/>
    </source>
</evidence>
<dbReference type="EMBL" id="JAPFRF010000019">
    <property type="protein sequence ID" value="KAJ7307375.1"/>
    <property type="molecule type" value="Genomic_DNA"/>
</dbReference>
<protein>
    <submittedName>
        <fullName evidence="2">Uncharacterized protein</fullName>
    </submittedName>
</protein>
<sequence length="127" mass="13483">MTNLGAGFSSQSEADRAGSKPAGSSGKERERDRQLMPPPALPASGLKAEPDDRNGSLGGGNEHPAKKLKTGEKGFGLVAYAGDSSDEEEDHGPHKNAATFSPTWSLGYQYPSPQQRGKPQMPFWMAP</sequence>
<feature type="region of interest" description="Disordered" evidence="1">
    <location>
        <begin position="1"/>
        <end position="127"/>
    </location>
</feature>
<name>A0A9Q0XAM7_9SAUR</name>
<feature type="compositionally biased region" description="Polar residues" evidence="1">
    <location>
        <begin position="1"/>
        <end position="12"/>
    </location>
</feature>
<keyword evidence="3" id="KW-1185">Reference proteome</keyword>